<evidence type="ECO:0000313" key="2">
    <source>
        <dbReference type="EMBL" id="TNV78398.1"/>
    </source>
</evidence>
<name>A0A8J8NN74_HALGN</name>
<comment type="caution">
    <text evidence="2">The sequence shown here is derived from an EMBL/GenBank/DDBJ whole genome shotgun (WGS) entry which is preliminary data.</text>
</comment>
<evidence type="ECO:0000256" key="1">
    <source>
        <dbReference type="SAM" id="MobiDB-lite"/>
    </source>
</evidence>
<proteinExistence type="predicted"/>
<evidence type="ECO:0000313" key="3">
    <source>
        <dbReference type="Proteomes" id="UP000785679"/>
    </source>
</evidence>
<feature type="region of interest" description="Disordered" evidence="1">
    <location>
        <begin position="275"/>
        <end position="305"/>
    </location>
</feature>
<dbReference type="AlphaFoldDB" id="A0A8J8NN74"/>
<sequence>MLRGGNCDEPEDVDCNVGAKSYEYDELPQNLRQSQELQLTEQHSSILGLTLQRLIEEGCQPSLRSYDRGPSSISFLQQSCEPYTREQKQEVKHYSYLRNSKIPAEHKVDQDRKVICGIPIENKKLSGNLHQIMAMEKDELKSYSNGNCTCNIVLQNGLSNHNSYCRVSFHDGEKQSFNPDISEQPTQKIVISRLEDVTLACRNFQEILQSLQLTADATVKNNIAGQSSNFEGNQKQQSVFSKIKELCMSQVEKKEAVKSKFRTHNYKTINVQKINKKHEQQEKSDSEHLNKEDVSDEEADDIPEEGEIILPNANYYNEDSEKHSQQQSNKIIKF</sequence>
<accession>A0A8J8NN74</accession>
<feature type="compositionally biased region" description="Basic and acidic residues" evidence="1">
    <location>
        <begin position="277"/>
        <end position="293"/>
    </location>
</feature>
<dbReference type="Proteomes" id="UP000785679">
    <property type="component" value="Unassembled WGS sequence"/>
</dbReference>
<feature type="compositionally biased region" description="Acidic residues" evidence="1">
    <location>
        <begin position="294"/>
        <end position="305"/>
    </location>
</feature>
<dbReference type="EMBL" id="RRYP01010413">
    <property type="protein sequence ID" value="TNV78398.1"/>
    <property type="molecule type" value="Genomic_DNA"/>
</dbReference>
<organism evidence="2 3">
    <name type="scientific">Halteria grandinella</name>
    <dbReference type="NCBI Taxonomy" id="5974"/>
    <lineage>
        <taxon>Eukaryota</taxon>
        <taxon>Sar</taxon>
        <taxon>Alveolata</taxon>
        <taxon>Ciliophora</taxon>
        <taxon>Intramacronucleata</taxon>
        <taxon>Spirotrichea</taxon>
        <taxon>Stichotrichia</taxon>
        <taxon>Sporadotrichida</taxon>
        <taxon>Halteriidae</taxon>
        <taxon>Halteria</taxon>
    </lineage>
</organism>
<keyword evidence="3" id="KW-1185">Reference proteome</keyword>
<gene>
    <name evidence="2" type="ORF">FGO68_gene10482</name>
</gene>
<protein>
    <submittedName>
        <fullName evidence="2">Uncharacterized protein</fullName>
    </submittedName>
</protein>
<reference evidence="2" key="1">
    <citation type="submission" date="2019-06" db="EMBL/GenBank/DDBJ databases">
        <authorList>
            <person name="Zheng W."/>
        </authorList>
    </citation>
    <scope>NUCLEOTIDE SEQUENCE</scope>
    <source>
        <strain evidence="2">QDHG01</strain>
    </source>
</reference>